<dbReference type="STRING" id="106004.A0A1Y2EYG9"/>
<comment type="subcellular location">
    <subcellularLocation>
        <location evidence="1">Nucleus</location>
    </subcellularLocation>
</comment>
<feature type="region of interest" description="Disordered" evidence="6">
    <location>
        <begin position="1"/>
        <end position="49"/>
    </location>
</feature>
<accession>A0A1Y2EYG9</accession>
<evidence type="ECO:0000256" key="1">
    <source>
        <dbReference type="ARBA" id="ARBA00004123"/>
    </source>
</evidence>
<dbReference type="PRINTS" id="PR00404">
    <property type="entry name" value="MADSDOMAIN"/>
</dbReference>
<dbReference type="Pfam" id="PF00319">
    <property type="entry name" value="SRF-TF"/>
    <property type="match status" value="1"/>
</dbReference>
<dbReference type="InterPro" id="IPR002100">
    <property type="entry name" value="TF_MADSbox"/>
</dbReference>
<dbReference type="InParanoid" id="A0A1Y2EYG9"/>
<dbReference type="FunFam" id="3.40.1810.10:FF:000002">
    <property type="entry name" value="Serum response factor b"/>
    <property type="match status" value="1"/>
</dbReference>
<dbReference type="GO" id="GO:0005634">
    <property type="term" value="C:nucleus"/>
    <property type="evidence" value="ECO:0007669"/>
    <property type="project" value="UniProtKB-SubCell"/>
</dbReference>
<evidence type="ECO:0000256" key="6">
    <source>
        <dbReference type="SAM" id="MobiDB-lite"/>
    </source>
</evidence>
<evidence type="ECO:0000259" key="7">
    <source>
        <dbReference type="PROSITE" id="PS50066"/>
    </source>
</evidence>
<comment type="caution">
    <text evidence="8">The sequence shown here is derived from an EMBL/GenBank/DDBJ whole genome shotgun (WGS) entry which is preliminary data.</text>
</comment>
<dbReference type="EMBL" id="MCGR01000034">
    <property type="protein sequence ID" value="ORY76527.1"/>
    <property type="molecule type" value="Genomic_DNA"/>
</dbReference>
<dbReference type="Gene3D" id="3.40.1810.10">
    <property type="entry name" value="Transcription factor, MADS-box"/>
    <property type="match status" value="1"/>
</dbReference>
<organism evidence="8 9">
    <name type="scientific">Leucosporidium creatinivorum</name>
    <dbReference type="NCBI Taxonomy" id="106004"/>
    <lineage>
        <taxon>Eukaryota</taxon>
        <taxon>Fungi</taxon>
        <taxon>Dikarya</taxon>
        <taxon>Basidiomycota</taxon>
        <taxon>Pucciniomycotina</taxon>
        <taxon>Microbotryomycetes</taxon>
        <taxon>Leucosporidiales</taxon>
        <taxon>Leucosporidium</taxon>
    </lineage>
</organism>
<evidence type="ECO:0000256" key="3">
    <source>
        <dbReference type="ARBA" id="ARBA00023125"/>
    </source>
</evidence>
<feature type="domain" description="MADS-box" evidence="7">
    <location>
        <begin position="46"/>
        <end position="106"/>
    </location>
</feature>
<dbReference type="PROSITE" id="PS50066">
    <property type="entry name" value="MADS_BOX_2"/>
    <property type="match status" value="1"/>
</dbReference>
<dbReference type="InterPro" id="IPR050142">
    <property type="entry name" value="MADS-box/MEF2_TF"/>
</dbReference>
<keyword evidence="5" id="KW-0539">Nucleus</keyword>
<reference evidence="8 9" key="1">
    <citation type="submission" date="2016-07" db="EMBL/GenBank/DDBJ databases">
        <title>Pervasive Adenine N6-methylation of Active Genes in Fungi.</title>
        <authorList>
            <consortium name="DOE Joint Genome Institute"/>
            <person name="Mondo S.J."/>
            <person name="Dannebaum R.O."/>
            <person name="Kuo R.C."/>
            <person name="Labutti K."/>
            <person name="Haridas S."/>
            <person name="Kuo A."/>
            <person name="Salamov A."/>
            <person name="Ahrendt S.R."/>
            <person name="Lipzen A."/>
            <person name="Sullivan W."/>
            <person name="Andreopoulos W.B."/>
            <person name="Clum A."/>
            <person name="Lindquist E."/>
            <person name="Daum C."/>
            <person name="Ramamoorthy G.K."/>
            <person name="Gryganskyi A."/>
            <person name="Culley D."/>
            <person name="Magnuson J.K."/>
            <person name="James T.Y."/>
            <person name="O'Malley M.A."/>
            <person name="Stajich J.E."/>
            <person name="Spatafora J.W."/>
            <person name="Visel A."/>
            <person name="Grigoriev I.V."/>
        </authorList>
    </citation>
    <scope>NUCLEOTIDE SEQUENCE [LARGE SCALE GENOMIC DNA]</scope>
    <source>
        <strain evidence="8 9">62-1032</strain>
    </source>
</reference>
<dbReference type="GO" id="GO:0045944">
    <property type="term" value="P:positive regulation of transcription by RNA polymerase II"/>
    <property type="evidence" value="ECO:0007669"/>
    <property type="project" value="InterPro"/>
</dbReference>
<keyword evidence="9" id="KW-1185">Reference proteome</keyword>
<evidence type="ECO:0000313" key="9">
    <source>
        <dbReference type="Proteomes" id="UP000193467"/>
    </source>
</evidence>
<feature type="compositionally biased region" description="Acidic residues" evidence="6">
    <location>
        <begin position="16"/>
        <end position="30"/>
    </location>
</feature>
<evidence type="ECO:0000313" key="8">
    <source>
        <dbReference type="EMBL" id="ORY76527.1"/>
    </source>
</evidence>
<protein>
    <submittedName>
        <fullName evidence="8">SRF-type transcription factor (DNA-binding and dimerization domain)-domain-containing protein</fullName>
    </submittedName>
</protein>
<dbReference type="Proteomes" id="UP000193467">
    <property type="component" value="Unassembled WGS sequence"/>
</dbReference>
<gene>
    <name evidence="8" type="ORF">BCR35DRAFT_267498</name>
</gene>
<keyword evidence="3 8" id="KW-0238">DNA-binding</keyword>
<dbReference type="SMART" id="SM00432">
    <property type="entry name" value="MADS"/>
    <property type="match status" value="1"/>
</dbReference>
<evidence type="ECO:0000256" key="2">
    <source>
        <dbReference type="ARBA" id="ARBA00023015"/>
    </source>
</evidence>
<dbReference type="GO" id="GO:0000981">
    <property type="term" value="F:DNA-binding transcription factor activity, RNA polymerase II-specific"/>
    <property type="evidence" value="ECO:0007669"/>
    <property type="project" value="InterPro"/>
</dbReference>
<dbReference type="GO" id="GO:0000987">
    <property type="term" value="F:cis-regulatory region sequence-specific DNA binding"/>
    <property type="evidence" value="ECO:0007669"/>
    <property type="project" value="InterPro"/>
</dbReference>
<sequence>MTAKGGAGTKRSSDNIDLDLDDDDDDDDEGGGGKRKYSNKRNATSTGRRKIDIEYIEDKSKRHVSFTKRKAGLMKKAYELSTLTGTNCLVLVVSETGLVYTYATPGLKPVIAHEDGKAVIAASL</sequence>
<evidence type="ECO:0000256" key="5">
    <source>
        <dbReference type="ARBA" id="ARBA00023242"/>
    </source>
</evidence>
<feature type="non-terminal residue" evidence="8">
    <location>
        <position position="124"/>
    </location>
</feature>
<dbReference type="GO" id="GO:0046983">
    <property type="term" value="F:protein dimerization activity"/>
    <property type="evidence" value="ECO:0007669"/>
    <property type="project" value="InterPro"/>
</dbReference>
<keyword evidence="4" id="KW-0804">Transcription</keyword>
<dbReference type="AlphaFoldDB" id="A0A1Y2EYG9"/>
<name>A0A1Y2EYG9_9BASI</name>
<keyword evidence="2" id="KW-0805">Transcription regulation</keyword>
<dbReference type="InterPro" id="IPR036879">
    <property type="entry name" value="TF_MADSbox_sf"/>
</dbReference>
<dbReference type="OrthoDB" id="2284405at2759"/>
<dbReference type="InterPro" id="IPR033897">
    <property type="entry name" value="SRF-like_MADS-box"/>
</dbReference>
<proteinExistence type="predicted"/>
<evidence type="ECO:0000256" key="4">
    <source>
        <dbReference type="ARBA" id="ARBA00023163"/>
    </source>
</evidence>
<dbReference type="SUPFAM" id="SSF55455">
    <property type="entry name" value="SRF-like"/>
    <property type="match status" value="1"/>
</dbReference>
<dbReference type="CDD" id="cd00266">
    <property type="entry name" value="MADS_SRF_like"/>
    <property type="match status" value="1"/>
</dbReference>
<dbReference type="PANTHER" id="PTHR48019">
    <property type="entry name" value="SERUM RESPONSE FACTOR HOMOLOG"/>
    <property type="match status" value="1"/>
</dbReference>